<evidence type="ECO:0000256" key="2">
    <source>
        <dbReference type="ARBA" id="ARBA00005419"/>
    </source>
</evidence>
<evidence type="ECO:0000313" key="10">
    <source>
        <dbReference type="EMBL" id="RFF30149.1"/>
    </source>
</evidence>
<dbReference type="SUPFAM" id="SSF56300">
    <property type="entry name" value="Metallo-dependent phosphatases"/>
    <property type="match status" value="1"/>
</dbReference>
<dbReference type="CDD" id="cd07422">
    <property type="entry name" value="MPP_ApaH"/>
    <property type="match status" value="1"/>
</dbReference>
<dbReference type="RefSeq" id="WP_116650750.1">
    <property type="nucleotide sequence ID" value="NZ_QUZK01000037.1"/>
</dbReference>
<comment type="caution">
    <text evidence="10">The sequence shown here is derived from an EMBL/GenBank/DDBJ whole genome shotgun (WGS) entry which is preliminary data.</text>
</comment>
<dbReference type="AlphaFoldDB" id="A0A3E1K800"/>
<dbReference type="EMBL" id="QUZK01000037">
    <property type="protein sequence ID" value="RFF30149.1"/>
    <property type="molecule type" value="Genomic_DNA"/>
</dbReference>
<evidence type="ECO:0000259" key="9">
    <source>
        <dbReference type="Pfam" id="PF00149"/>
    </source>
</evidence>
<keyword evidence="4" id="KW-0378">Hydrolase</keyword>
<accession>A0A3E1K800</accession>
<dbReference type="Gene3D" id="3.60.21.10">
    <property type="match status" value="1"/>
</dbReference>
<organism evidence="10 11">
    <name type="scientific">Wenzhouxiangella sediminis</name>
    <dbReference type="NCBI Taxonomy" id="1792836"/>
    <lineage>
        <taxon>Bacteria</taxon>
        <taxon>Pseudomonadati</taxon>
        <taxon>Pseudomonadota</taxon>
        <taxon>Gammaproteobacteria</taxon>
        <taxon>Chromatiales</taxon>
        <taxon>Wenzhouxiangellaceae</taxon>
        <taxon>Wenzhouxiangella</taxon>
    </lineage>
</organism>
<feature type="domain" description="Calcineurin-like phosphoesterase" evidence="9">
    <location>
        <begin position="3"/>
        <end position="84"/>
    </location>
</feature>
<evidence type="ECO:0000256" key="5">
    <source>
        <dbReference type="ARBA" id="ARBA00031248"/>
    </source>
</evidence>
<dbReference type="InterPro" id="IPR004843">
    <property type="entry name" value="Calcineurin-like_PHP"/>
</dbReference>
<gene>
    <name evidence="10" type="ORF">DZC52_08700</name>
</gene>
<dbReference type="NCBIfam" id="NF001204">
    <property type="entry name" value="PRK00166.1"/>
    <property type="match status" value="1"/>
</dbReference>
<dbReference type="InterPro" id="IPR029052">
    <property type="entry name" value="Metallo-depent_PP-like"/>
</dbReference>
<dbReference type="InterPro" id="IPR004617">
    <property type="entry name" value="ApaH"/>
</dbReference>
<evidence type="ECO:0000256" key="6">
    <source>
        <dbReference type="ARBA" id="ARBA00032248"/>
    </source>
</evidence>
<dbReference type="PANTHER" id="PTHR40942:SF4">
    <property type="entry name" value="CYTOCHROME C5"/>
    <property type="match status" value="1"/>
</dbReference>
<dbReference type="GO" id="GO:0008803">
    <property type="term" value="F:bis(5'-nucleosyl)-tetraphosphatase (symmetrical) activity"/>
    <property type="evidence" value="ECO:0007669"/>
    <property type="project" value="UniProtKB-EC"/>
</dbReference>
<name>A0A3E1K800_9GAMM</name>
<evidence type="ECO:0000313" key="11">
    <source>
        <dbReference type="Proteomes" id="UP000260351"/>
    </source>
</evidence>
<dbReference type="NCBIfam" id="TIGR00668">
    <property type="entry name" value="apaH"/>
    <property type="match status" value="1"/>
</dbReference>
<dbReference type="EC" id="3.6.1.41" evidence="3"/>
<comment type="catalytic activity">
    <reaction evidence="8">
        <text>P(1),P(4)-bis(5'-adenosyl) tetraphosphate + H2O = 2 ADP + 2 H(+)</text>
        <dbReference type="Rhea" id="RHEA:24252"/>
        <dbReference type="ChEBI" id="CHEBI:15377"/>
        <dbReference type="ChEBI" id="CHEBI:15378"/>
        <dbReference type="ChEBI" id="CHEBI:58141"/>
        <dbReference type="ChEBI" id="CHEBI:456216"/>
        <dbReference type="EC" id="3.6.1.41"/>
    </reaction>
</comment>
<evidence type="ECO:0000256" key="7">
    <source>
        <dbReference type="ARBA" id="ARBA00033210"/>
    </source>
</evidence>
<dbReference type="Proteomes" id="UP000260351">
    <property type="component" value="Unassembled WGS sequence"/>
</dbReference>
<dbReference type="Pfam" id="PF00149">
    <property type="entry name" value="Metallophos"/>
    <property type="match status" value="1"/>
</dbReference>
<evidence type="ECO:0000256" key="4">
    <source>
        <dbReference type="ARBA" id="ARBA00022801"/>
    </source>
</evidence>
<comment type="function">
    <text evidence="1">Hydrolyzes diadenosine 5',5'''-P1,P4-tetraphosphate to yield ADP.</text>
</comment>
<evidence type="ECO:0000256" key="3">
    <source>
        <dbReference type="ARBA" id="ARBA00012506"/>
    </source>
</evidence>
<sequence length="271" mass="29868">MARTIFIGDLQGCCAPFEKLLDRLRFDPATDRLRLAGDLVNRGGESLATLRLAHSLRDVSTTVLGNHDLHLLAYASGQLGKSNDEFEAILDDERGPELLDWLRACPLIWFDEASGLAMVHAGVDPRWGPAQARECAIEVERALTESPSEFFAGMYGDEPDRWQPDLPEIERLRTITNVLTRMRFCSADGRLDLATKGGAESAPPGFGPWFQHMHPDWRDWTLVFGHWSQLGLYQGDGVICLDSGCVWGGSLSALVVEDGGRRIESVDCAGA</sequence>
<dbReference type="OrthoDB" id="9807890at2"/>
<protein>
    <recommendedName>
        <fullName evidence="3">bis(5'-nucleosyl)-tetraphosphatase (symmetrical)</fullName>
        <ecNumber evidence="3">3.6.1.41</ecNumber>
    </recommendedName>
    <alternativeName>
        <fullName evidence="6">Ap4A hydrolase</fullName>
    </alternativeName>
    <alternativeName>
        <fullName evidence="5">Diadenosine 5',5'''-P1,P4-tetraphosphate pyrophosphohydrolase</fullName>
    </alternativeName>
    <alternativeName>
        <fullName evidence="7">Diadenosine tetraphosphatase</fullName>
    </alternativeName>
</protein>
<comment type="similarity">
    <text evidence="2">Belongs to the Ap4A hydrolase family.</text>
</comment>
<evidence type="ECO:0000256" key="8">
    <source>
        <dbReference type="ARBA" id="ARBA00049417"/>
    </source>
</evidence>
<evidence type="ECO:0000256" key="1">
    <source>
        <dbReference type="ARBA" id="ARBA00003413"/>
    </source>
</evidence>
<reference evidence="10 11" key="1">
    <citation type="submission" date="2018-08" db="EMBL/GenBank/DDBJ databases">
        <title>Wenzhouxiangella salilacus sp. nov., a novel bacterium isolated from a saline lake in Xinjiang Province, China.</title>
        <authorList>
            <person name="Han S."/>
        </authorList>
    </citation>
    <scope>NUCLEOTIDE SEQUENCE [LARGE SCALE GENOMIC DNA]</scope>
    <source>
        <strain evidence="10 11">XDB06</strain>
    </source>
</reference>
<dbReference type="PIRSF" id="PIRSF000903">
    <property type="entry name" value="B5n-ttraPtase_sm"/>
    <property type="match status" value="1"/>
</dbReference>
<dbReference type="PANTHER" id="PTHR40942">
    <property type="match status" value="1"/>
</dbReference>
<proteinExistence type="inferred from homology"/>
<keyword evidence="11" id="KW-1185">Reference proteome</keyword>